<evidence type="ECO:0000313" key="5">
    <source>
        <dbReference type="Proteomes" id="UP001594351"/>
    </source>
</evidence>
<evidence type="ECO:0000256" key="2">
    <source>
        <dbReference type="ARBA" id="ARBA00023002"/>
    </source>
</evidence>
<feature type="domain" description="Nitroreductase" evidence="3">
    <location>
        <begin position="210"/>
        <end position="258"/>
    </location>
</feature>
<evidence type="ECO:0000313" key="4">
    <source>
        <dbReference type="EMBL" id="MFC1849551.1"/>
    </source>
</evidence>
<dbReference type="PANTHER" id="PTHR43673">
    <property type="entry name" value="NAD(P)H NITROREDUCTASE YDGI-RELATED"/>
    <property type="match status" value="1"/>
</dbReference>
<comment type="caution">
    <text evidence="4">The sequence shown here is derived from an EMBL/GenBank/DDBJ whole genome shotgun (WGS) entry which is preliminary data.</text>
</comment>
<dbReference type="SUPFAM" id="SSF55469">
    <property type="entry name" value="FMN-dependent nitroreductase-like"/>
    <property type="match status" value="1"/>
</dbReference>
<evidence type="ECO:0000259" key="3">
    <source>
        <dbReference type="Pfam" id="PF00881"/>
    </source>
</evidence>
<proteinExistence type="inferred from homology"/>
<dbReference type="InterPro" id="IPR029479">
    <property type="entry name" value="Nitroreductase"/>
</dbReference>
<dbReference type="SUPFAM" id="SSF54593">
    <property type="entry name" value="Glyoxalase/Bleomycin resistance protein/Dihydroxybiphenyl dioxygenase"/>
    <property type="match status" value="1"/>
</dbReference>
<keyword evidence="5" id="KW-1185">Reference proteome</keyword>
<dbReference type="Pfam" id="PF00881">
    <property type="entry name" value="Nitroreductase"/>
    <property type="match status" value="2"/>
</dbReference>
<dbReference type="Gene3D" id="3.40.109.10">
    <property type="entry name" value="NADH Oxidase"/>
    <property type="match status" value="1"/>
</dbReference>
<name>A0ABV6YTN7_UNCC1</name>
<protein>
    <submittedName>
        <fullName evidence="4">Nitroreductase family protein</fullName>
    </submittedName>
</protein>
<gene>
    <name evidence="4" type="ORF">ACFL27_05005</name>
</gene>
<dbReference type="Proteomes" id="UP001594351">
    <property type="component" value="Unassembled WGS sequence"/>
</dbReference>
<sequence length="287" mass="32682">MSGIVFLKTQKLDLLKEFYVNQVECQLWLDQGDCCIFQHGNFLFGFCSSGEVDKAGILTFFFDDPGDVQQCYQRLAQIATSQPKTNDKFRIFHFYARDPEGRDIEFQSFSHDIDRFRTGEELLLTRRSIRKFKAKIVSDEVIQDLVEISRFAPTSNNTQSYYFMFIKDRKLLNWLADVRGACSTPIAAAPIAVAICADPAVSGAYEQDGCIAAYHFMLAAWHFSLGTCWIAAMDRKDVKHKLGIPENHYIATLSPLGYPAEKAVTPIRKEKTWFMRNPGREGSELTP</sequence>
<dbReference type="CDD" id="cd06587">
    <property type="entry name" value="VOC"/>
    <property type="match status" value="1"/>
</dbReference>
<dbReference type="EMBL" id="JBHPBY010000045">
    <property type="protein sequence ID" value="MFC1849551.1"/>
    <property type="molecule type" value="Genomic_DNA"/>
</dbReference>
<organism evidence="4 5">
    <name type="scientific">candidate division CSSED10-310 bacterium</name>
    <dbReference type="NCBI Taxonomy" id="2855610"/>
    <lineage>
        <taxon>Bacteria</taxon>
        <taxon>Bacteria division CSSED10-310</taxon>
    </lineage>
</organism>
<dbReference type="InterPro" id="IPR029068">
    <property type="entry name" value="Glyas_Bleomycin-R_OHBP_Dase"/>
</dbReference>
<comment type="similarity">
    <text evidence="1">Belongs to the nitroreductase family.</text>
</comment>
<feature type="domain" description="Nitroreductase" evidence="3">
    <location>
        <begin position="124"/>
        <end position="173"/>
    </location>
</feature>
<keyword evidence="2" id="KW-0560">Oxidoreductase</keyword>
<dbReference type="PANTHER" id="PTHR43673:SF10">
    <property type="entry name" value="NADH DEHYDROGENASE_NAD(P)H NITROREDUCTASE XCC3605-RELATED"/>
    <property type="match status" value="1"/>
</dbReference>
<dbReference type="InterPro" id="IPR000415">
    <property type="entry name" value="Nitroreductase-like"/>
</dbReference>
<evidence type="ECO:0000256" key="1">
    <source>
        <dbReference type="ARBA" id="ARBA00007118"/>
    </source>
</evidence>
<reference evidence="4 5" key="1">
    <citation type="submission" date="2024-09" db="EMBL/GenBank/DDBJ databases">
        <title>Laminarin stimulates single cell rates of sulfate reduction while oxygen inhibits transcriptomic activity in coastal marine sediment.</title>
        <authorList>
            <person name="Lindsay M."/>
            <person name="Orcutt B."/>
            <person name="Emerson D."/>
            <person name="Stepanauskas R."/>
            <person name="D'Angelo T."/>
        </authorList>
    </citation>
    <scope>NUCLEOTIDE SEQUENCE [LARGE SCALE GENOMIC DNA]</scope>
    <source>
        <strain evidence="4">SAG AM-311-K15</strain>
    </source>
</reference>
<accession>A0ABV6YTN7</accession>